<dbReference type="AlphaFoldDB" id="A0A1M6NX85"/>
<dbReference type="InterPro" id="IPR003593">
    <property type="entry name" value="AAA+_ATPase"/>
</dbReference>
<dbReference type="GO" id="GO:0005524">
    <property type="term" value="F:ATP binding"/>
    <property type="evidence" value="ECO:0007669"/>
    <property type="project" value="UniProtKB-KW"/>
</dbReference>
<dbReference type="EMBL" id="FRAC01000008">
    <property type="protein sequence ID" value="SHK00359.1"/>
    <property type="molecule type" value="Genomic_DNA"/>
</dbReference>
<dbReference type="Pfam" id="PF00005">
    <property type="entry name" value="ABC_tran"/>
    <property type="match status" value="1"/>
</dbReference>
<evidence type="ECO:0000256" key="2">
    <source>
        <dbReference type="ARBA" id="ARBA00022741"/>
    </source>
</evidence>
<dbReference type="PROSITE" id="PS50893">
    <property type="entry name" value="ABC_TRANSPORTER_2"/>
    <property type="match status" value="1"/>
</dbReference>
<dbReference type="OrthoDB" id="9804819at2"/>
<accession>A0A1M6NX85</accession>
<dbReference type="InterPro" id="IPR050763">
    <property type="entry name" value="ABC_transporter_ATP-binding"/>
</dbReference>
<keyword evidence="2" id="KW-0547">Nucleotide-binding</keyword>
<organism evidence="5 6">
    <name type="scientific">Anaerocolumna jejuensis DSM 15929</name>
    <dbReference type="NCBI Taxonomy" id="1121322"/>
    <lineage>
        <taxon>Bacteria</taxon>
        <taxon>Bacillati</taxon>
        <taxon>Bacillota</taxon>
        <taxon>Clostridia</taxon>
        <taxon>Lachnospirales</taxon>
        <taxon>Lachnospiraceae</taxon>
        <taxon>Anaerocolumna</taxon>
    </lineage>
</organism>
<keyword evidence="1" id="KW-0813">Transport</keyword>
<keyword evidence="3 5" id="KW-0067">ATP-binding</keyword>
<evidence type="ECO:0000256" key="3">
    <source>
        <dbReference type="ARBA" id="ARBA00022840"/>
    </source>
</evidence>
<dbReference type="Gene3D" id="3.40.50.300">
    <property type="entry name" value="P-loop containing nucleotide triphosphate hydrolases"/>
    <property type="match status" value="1"/>
</dbReference>
<evidence type="ECO:0000313" key="5">
    <source>
        <dbReference type="EMBL" id="SHK00359.1"/>
    </source>
</evidence>
<protein>
    <submittedName>
        <fullName evidence="5">ABC-2 type transport system ATP-binding protein</fullName>
    </submittedName>
</protein>
<reference evidence="5 6" key="1">
    <citation type="submission" date="2016-11" db="EMBL/GenBank/DDBJ databases">
        <authorList>
            <person name="Jaros S."/>
            <person name="Januszkiewicz K."/>
            <person name="Wedrychowicz H."/>
        </authorList>
    </citation>
    <scope>NUCLEOTIDE SEQUENCE [LARGE SCALE GENOMIC DNA]</scope>
    <source>
        <strain evidence="5 6">DSM 15929</strain>
    </source>
</reference>
<dbReference type="InterPro" id="IPR027417">
    <property type="entry name" value="P-loop_NTPase"/>
</dbReference>
<dbReference type="PANTHER" id="PTHR42711">
    <property type="entry name" value="ABC TRANSPORTER ATP-BINDING PROTEIN"/>
    <property type="match status" value="1"/>
</dbReference>
<proteinExistence type="predicted"/>
<dbReference type="InterPro" id="IPR017871">
    <property type="entry name" value="ABC_transporter-like_CS"/>
</dbReference>
<dbReference type="GO" id="GO:0016887">
    <property type="term" value="F:ATP hydrolysis activity"/>
    <property type="evidence" value="ECO:0007669"/>
    <property type="project" value="InterPro"/>
</dbReference>
<dbReference type="Proteomes" id="UP000184386">
    <property type="component" value="Unassembled WGS sequence"/>
</dbReference>
<name>A0A1M6NX85_9FIRM</name>
<keyword evidence="6" id="KW-1185">Reference proteome</keyword>
<gene>
    <name evidence="5" type="ORF">SAMN02745136_01500</name>
</gene>
<dbReference type="SMART" id="SM00382">
    <property type="entry name" value="AAA"/>
    <property type="match status" value="1"/>
</dbReference>
<evidence type="ECO:0000313" key="6">
    <source>
        <dbReference type="Proteomes" id="UP000184386"/>
    </source>
</evidence>
<evidence type="ECO:0000259" key="4">
    <source>
        <dbReference type="PROSITE" id="PS50893"/>
    </source>
</evidence>
<dbReference type="PANTHER" id="PTHR42711:SF4">
    <property type="entry name" value="ABC TRANSPORTER RELATED"/>
    <property type="match status" value="1"/>
</dbReference>
<feature type="domain" description="ABC transporter" evidence="4">
    <location>
        <begin position="5"/>
        <end position="258"/>
    </location>
</feature>
<dbReference type="RefSeq" id="WP_073274387.1">
    <property type="nucleotide sequence ID" value="NZ_FRAC01000008.1"/>
</dbReference>
<dbReference type="PROSITE" id="PS00211">
    <property type="entry name" value="ABC_TRANSPORTER_1"/>
    <property type="match status" value="1"/>
</dbReference>
<sequence length="327" mass="37839">MSEIITVKNLYKQYNYYEKEAGLKNSFKGLFTRKKLVREAVKDISFQVKEGEVVGFLGANGAGKTTTLKMLSGILYPTAGEISVMGYRPSERKKNFKRQFSIVMGQKNQLWWDLPASESLELNRCIYEIDRKDFDEMVDYLTELLEVKELLNVQVRRLSLGERMKMELIASLIYRPKVLFLDEPTIGLDIISQKNIQDFIREYNKEFKTTVILTSHYMNDIEKLCRRTIIMNHGSIVYDGELKEVNGIFGDDKLLKFQLDSDIPLDTIAQYGRIIKHENMNFTLQVGKDEVKACAVKLLQDLPVNDFNVEDIPVEEGITLLYKKEEV</sequence>
<dbReference type="SUPFAM" id="SSF52540">
    <property type="entry name" value="P-loop containing nucleoside triphosphate hydrolases"/>
    <property type="match status" value="1"/>
</dbReference>
<dbReference type="STRING" id="1121322.SAMN02745136_01500"/>
<evidence type="ECO:0000256" key="1">
    <source>
        <dbReference type="ARBA" id="ARBA00022448"/>
    </source>
</evidence>
<dbReference type="InterPro" id="IPR003439">
    <property type="entry name" value="ABC_transporter-like_ATP-bd"/>
</dbReference>